<feature type="region of interest" description="Disordered" evidence="7">
    <location>
        <begin position="1109"/>
        <end position="1138"/>
    </location>
</feature>
<dbReference type="PANTHER" id="PTHR43775:SF29">
    <property type="entry name" value="ASPERFURANONE POLYKETIDE SYNTHASE AFOG-RELATED"/>
    <property type="match status" value="1"/>
</dbReference>
<dbReference type="Pfam" id="PF08659">
    <property type="entry name" value="KR"/>
    <property type="match status" value="1"/>
</dbReference>
<accession>A0AAX6N0M6</accession>
<dbReference type="Pfam" id="PF21089">
    <property type="entry name" value="PKS_DH_N"/>
    <property type="match status" value="1"/>
</dbReference>
<dbReference type="InterPro" id="IPR014031">
    <property type="entry name" value="Ketoacyl_synth_C"/>
</dbReference>
<dbReference type="Pfam" id="PF00698">
    <property type="entry name" value="Acyl_transf_1"/>
    <property type="match status" value="1"/>
</dbReference>
<dbReference type="Gene3D" id="3.40.50.720">
    <property type="entry name" value="NAD(P)-binding Rossmann-like Domain"/>
    <property type="match status" value="1"/>
</dbReference>
<dbReference type="SUPFAM" id="SSF53901">
    <property type="entry name" value="Thiolase-like"/>
    <property type="match status" value="1"/>
</dbReference>
<evidence type="ECO:0008006" key="13">
    <source>
        <dbReference type="Google" id="ProtNLM"/>
    </source>
</evidence>
<dbReference type="CDD" id="cd05195">
    <property type="entry name" value="enoyl_red"/>
    <property type="match status" value="1"/>
</dbReference>
<evidence type="ECO:0000256" key="1">
    <source>
        <dbReference type="ARBA" id="ARBA00022450"/>
    </source>
</evidence>
<feature type="domain" description="Ketosynthase family 3 (KS3)" evidence="9">
    <location>
        <begin position="1"/>
        <end position="211"/>
    </location>
</feature>
<dbReference type="Gene3D" id="3.40.47.10">
    <property type="match status" value="1"/>
</dbReference>
<organism evidence="11 12">
    <name type="scientific">Daldinia eschscholtzii</name>
    <dbReference type="NCBI Taxonomy" id="292717"/>
    <lineage>
        <taxon>Eukaryota</taxon>
        <taxon>Fungi</taxon>
        <taxon>Dikarya</taxon>
        <taxon>Ascomycota</taxon>
        <taxon>Pezizomycotina</taxon>
        <taxon>Sordariomycetes</taxon>
        <taxon>Xylariomycetidae</taxon>
        <taxon>Xylariales</taxon>
        <taxon>Hypoxylaceae</taxon>
        <taxon>Daldinia</taxon>
    </lineage>
</organism>
<dbReference type="SUPFAM" id="SSF51735">
    <property type="entry name" value="NAD(P)-binding Rossmann-fold domains"/>
    <property type="match status" value="2"/>
</dbReference>
<keyword evidence="4" id="KW-0560">Oxidoreductase</keyword>
<dbReference type="SMART" id="SM00825">
    <property type="entry name" value="PKS_KS"/>
    <property type="match status" value="1"/>
</dbReference>
<dbReference type="SMART" id="SM00823">
    <property type="entry name" value="PKS_PP"/>
    <property type="match status" value="1"/>
</dbReference>
<dbReference type="InterPro" id="IPR013154">
    <property type="entry name" value="ADH-like_N"/>
</dbReference>
<dbReference type="GO" id="GO:1901336">
    <property type="term" value="P:lactone biosynthetic process"/>
    <property type="evidence" value="ECO:0007669"/>
    <property type="project" value="UniProtKB-ARBA"/>
</dbReference>
<evidence type="ECO:0000256" key="7">
    <source>
        <dbReference type="SAM" id="MobiDB-lite"/>
    </source>
</evidence>
<dbReference type="InterPro" id="IPR016039">
    <property type="entry name" value="Thiolase-like"/>
</dbReference>
<dbReference type="InterPro" id="IPR013968">
    <property type="entry name" value="PKS_KR"/>
</dbReference>
<protein>
    <recommendedName>
        <fullName evidence="13">Polyketide synthase</fullName>
    </recommendedName>
</protein>
<dbReference type="InterPro" id="IPR011032">
    <property type="entry name" value="GroES-like_sf"/>
</dbReference>
<dbReference type="PROSITE" id="PS52004">
    <property type="entry name" value="KS3_2"/>
    <property type="match status" value="1"/>
</dbReference>
<dbReference type="InterPro" id="IPR020806">
    <property type="entry name" value="PKS_PP-bd"/>
</dbReference>
<gene>
    <name evidence="11" type="ORF">Daesc_001215</name>
</gene>
<dbReference type="Pfam" id="PF00109">
    <property type="entry name" value="ketoacyl-synt"/>
    <property type="match status" value="1"/>
</dbReference>
<evidence type="ECO:0000313" key="12">
    <source>
        <dbReference type="Proteomes" id="UP001369815"/>
    </source>
</evidence>
<dbReference type="SMART" id="SM00829">
    <property type="entry name" value="PKS_ER"/>
    <property type="match status" value="1"/>
</dbReference>
<dbReference type="GO" id="GO:0044550">
    <property type="term" value="P:secondary metabolite biosynthetic process"/>
    <property type="evidence" value="ECO:0007669"/>
    <property type="project" value="UniProtKB-ARBA"/>
</dbReference>
<feature type="compositionally biased region" description="Basic and acidic residues" evidence="7">
    <location>
        <begin position="1128"/>
        <end position="1138"/>
    </location>
</feature>
<dbReference type="PANTHER" id="PTHR43775">
    <property type="entry name" value="FATTY ACID SYNTHASE"/>
    <property type="match status" value="1"/>
</dbReference>
<feature type="region of interest" description="C-terminal hotdog fold" evidence="6">
    <location>
        <begin position="787"/>
        <end position="945"/>
    </location>
</feature>
<dbReference type="InterPro" id="IPR001227">
    <property type="entry name" value="Ac_transferase_dom_sf"/>
</dbReference>
<dbReference type="Gene3D" id="3.10.129.110">
    <property type="entry name" value="Polyketide synthase dehydratase"/>
    <property type="match status" value="1"/>
</dbReference>
<dbReference type="InterPro" id="IPR020841">
    <property type="entry name" value="PKS_Beta-ketoAc_synthase_dom"/>
</dbReference>
<dbReference type="GO" id="GO:0004312">
    <property type="term" value="F:fatty acid synthase activity"/>
    <property type="evidence" value="ECO:0007669"/>
    <property type="project" value="TreeGrafter"/>
</dbReference>
<dbReference type="Gene3D" id="3.90.180.10">
    <property type="entry name" value="Medium-chain alcohol dehydrogenases, catalytic domain"/>
    <property type="match status" value="1"/>
</dbReference>
<dbReference type="InterPro" id="IPR050091">
    <property type="entry name" value="PKS_NRPS_Biosynth_Enz"/>
</dbReference>
<reference evidence="11 12" key="1">
    <citation type="journal article" date="2024" name="Front Chem Biol">
        <title>Unveiling the potential of Daldinia eschscholtzii MFLUCC 19-0629 through bioactivity and bioinformatics studies for enhanced sustainable agriculture production.</title>
        <authorList>
            <person name="Brooks S."/>
            <person name="Weaver J.A."/>
            <person name="Klomchit A."/>
            <person name="Alharthi S.A."/>
            <person name="Onlamun T."/>
            <person name="Nurani R."/>
            <person name="Vong T.K."/>
            <person name="Alberti F."/>
            <person name="Greco C."/>
        </authorList>
    </citation>
    <scope>NUCLEOTIDE SEQUENCE [LARGE SCALE GENOMIC DNA]</scope>
    <source>
        <strain evidence="11">MFLUCC 19-0629</strain>
    </source>
</reference>
<dbReference type="SMART" id="SM00826">
    <property type="entry name" value="PKS_DH"/>
    <property type="match status" value="1"/>
</dbReference>
<evidence type="ECO:0000256" key="4">
    <source>
        <dbReference type="ARBA" id="ARBA00023002"/>
    </source>
</evidence>
<evidence type="ECO:0000259" key="8">
    <source>
        <dbReference type="PROSITE" id="PS50075"/>
    </source>
</evidence>
<feature type="domain" description="PKS/mFAS DH" evidence="10">
    <location>
        <begin position="626"/>
        <end position="945"/>
    </location>
</feature>
<dbReference type="InterPro" id="IPR014030">
    <property type="entry name" value="Ketoacyl_synth_N"/>
</dbReference>
<dbReference type="InterPro" id="IPR036736">
    <property type="entry name" value="ACP-like_sf"/>
</dbReference>
<feature type="active site" description="Proton acceptor; for dehydratase activity" evidence="6">
    <location>
        <position position="658"/>
    </location>
</feature>
<dbReference type="InterPro" id="IPR049551">
    <property type="entry name" value="PKS_DH_C"/>
</dbReference>
<dbReference type="InterPro" id="IPR049900">
    <property type="entry name" value="PKS_mFAS_DH"/>
</dbReference>
<evidence type="ECO:0000256" key="2">
    <source>
        <dbReference type="ARBA" id="ARBA00022553"/>
    </source>
</evidence>
<evidence type="ECO:0000259" key="9">
    <source>
        <dbReference type="PROSITE" id="PS52004"/>
    </source>
</evidence>
<dbReference type="SUPFAM" id="SSF47336">
    <property type="entry name" value="ACP-like"/>
    <property type="match status" value="1"/>
</dbReference>
<dbReference type="Gene3D" id="3.40.366.10">
    <property type="entry name" value="Malonyl-Coenzyme A Acyl Carrier Protein, domain 2"/>
    <property type="match status" value="2"/>
</dbReference>
<evidence type="ECO:0000313" key="11">
    <source>
        <dbReference type="EMBL" id="KAK6958415.1"/>
    </source>
</evidence>
<feature type="region of interest" description="N-terminal hotdog fold" evidence="6">
    <location>
        <begin position="626"/>
        <end position="759"/>
    </location>
</feature>
<dbReference type="InterPro" id="IPR036291">
    <property type="entry name" value="NAD(P)-bd_dom_sf"/>
</dbReference>
<proteinExistence type="predicted"/>
<dbReference type="Pfam" id="PF16197">
    <property type="entry name" value="KAsynt_C_assoc"/>
    <property type="match status" value="1"/>
</dbReference>
<dbReference type="InterPro" id="IPR016035">
    <property type="entry name" value="Acyl_Trfase/lysoPLipase"/>
</dbReference>
<name>A0AAX6N0M6_9PEZI</name>
<dbReference type="Pfam" id="PF02801">
    <property type="entry name" value="Ketoacyl-synt_C"/>
    <property type="match status" value="1"/>
</dbReference>
<dbReference type="Proteomes" id="UP001369815">
    <property type="component" value="Unassembled WGS sequence"/>
</dbReference>
<dbReference type="PROSITE" id="PS50075">
    <property type="entry name" value="CARRIER"/>
    <property type="match status" value="1"/>
</dbReference>
<sequence>MGMLSPDSKCFSFDHRANGYGRGEGIAALILKRLPDALQDGDTIRAVIRSTGTNHDGRTPGITQPNGTSQLMLIQDTYRKAGLSMLPTRYFEAHGTGTPVGDPIEASAIGEAFRASRSPDDPLYIGSVKSNIGHTEGASGLASVIKTVLVLEQGIILPNANFEFLNPQIEAAKLNIKVAKNATSWPAKGLRRASVNSFGASGTNAHVIIDDAYHYLGQRKLKGNHCTKAEAASLELLSPNRVKPEQTTLVDDRKASNSSVEKLDFPRLIILSAFDKPALQRVVDLHCQWMEENKTRMQTDPEFLQNIEYTLLERRSLLRYRTFTVVDSATASTQTERQFSTPIRASNKPHIAFVFTGQGAQWAGMGRDLLRFPVIYDSVLQANMFLKELGSSWDIIDVLSDTSDKSGINNPMLSQTLCTVLQIALCDLYRALHIYPSAVVGHSSGEIAAAPRNVTISGNKDQLTELATQLAQRNVFYRWLHVNVAYHSPSMGTASAAYERNVGVLEAGHIDRESESATDAIMFSSVTGKVVDASSLRDVEYWVQNMLQPVLFSDAITRIFSSGYSYEGKEPDANIQVNPAVDLLVEVGPHSALQAPIREILKTISAAGGDLEELGKSFRFRQHKRLDLLGKPVLDWNPLQPRWRNFLKISELPWARDHKINEAIIYPAVGMIVMAIEAANQLADPERPINGIKLTDTYFLTTLTIPTSAQGIETQFILSPSPGSSDRNPTSWKFRLFSYDNSQWQEHCHGSVHIDYSRIPNELEGKEGPKKLKDAQDAYRLVHETAIFKRTKDQFYKSAFKSGYTFGPSFRAMDNLAFSNRLGYQATADIDCFRWESVNNKNHFQKHIVHPTTLDGILQVSLAAFTRAGEDVVSTAIPSEIQYLWVASSGLSFPNANTVKSRGKVISQGNVGYETTTTALDNSMSRIVLDAKGIKLRFVTGAALSQDQSRNPHLCYHVNWKPDVDLLGTKTRNTIMRTRATEYERDVPEAQPLLVDFLDLSTFKKPDMAILHIRGPDETTFLQNLFEAQGGSGPIFPCLQFTSQDSSFLGSDITSTSVYDLVIASYEVSTYEDAFHIGDEILTHILAIGSKGGRLAIVMGNGLRDQHIENGDPQIDIVDPNSYTPTSEKSRESLENPDPEWKTILEQAGFTDISPYTNGITDAPVLVTSSNASKACAPKPPMYYLLVIEATQFQEDFARLLRKRLNDAGLTCKTCYLDQFSVAANNSPLTCIFLPELERPLLQNLSPTLFTQLREILISAKGLLWITGQDEDGSLPPSRAMVDGLTRVLRSENEEAVIVSAALVHSPAHEQAENILKLLKGTDFSATSREYETSYMQVGNELHIGRIQPLKDTSQNIFDKSLPYQSKILPFGKAPPLRMAIRTPGLLDSLYFAEDTSVEEPLAPGWVEIRVGAVGLNFKDLLLALGRENGTTFGNECAGVIHRTGRNTDFKVGERVCVFSSTAFSTFTRVKAEHVARIPDGISIVHAAAVPTQFITAWHAIHNTAKMQKGESILIHSAAGGTGQITLQMAQLVGGEIFATVGSEEKKRFLINHYGIAEDHIFYSRNTSFAEGILRLTKGRGVDIVINSLSGEELLASWDLIAPYGRFIELGKKDIMANSSLPMRPFLRRATFTALETGVMSAEFGSRGKDMIEHSLGMLANGILRPAQNFQVLPICQVQEGMRMLQSGQNIGKIVFEMTDDSLIPAQIRTKSTWFLDEHKTYVIAGGTGGLGLMIAEWMVKEKGARNLLLLSRSGIKKANTHTTNTVAKLRELGAVIECPECDISDTTSLRTVLEKYKDAMPPIAGCVQSAMVLRDGLFENMSYEDWQASTSPKTRGSWNLHTLLPKGLDFFILLSSISGFIGSAGQTNYAAGNTYMDALAHYRHALGERATALDLGVILDHGVLAADEALRDRILAQGLLTGISFPELLALLDHCCDPESPPLPQVAIGLAPASQIKAGGLHGHRAFLSLPFYKHIFNNDAAGTTNNQGGGGGGQESVEAKQRREFISAESISDAGNIVSQALLRRLISITPGLQGRVDAADSLDEPIRNFGVDSLQAIELRSWFAQEFAADIPIFTILGEETLATMGLLTARKSKLRVA</sequence>
<feature type="active site" description="Proton donor; for dehydratase activity" evidence="6">
    <location>
        <position position="855"/>
    </location>
</feature>
<dbReference type="InterPro" id="IPR057326">
    <property type="entry name" value="KR_dom"/>
</dbReference>
<evidence type="ECO:0000259" key="10">
    <source>
        <dbReference type="PROSITE" id="PS52019"/>
    </source>
</evidence>
<dbReference type="InterPro" id="IPR032821">
    <property type="entry name" value="PKS_assoc"/>
</dbReference>
<evidence type="ECO:0000256" key="3">
    <source>
        <dbReference type="ARBA" id="ARBA00022679"/>
    </source>
</evidence>
<dbReference type="SMART" id="SM00827">
    <property type="entry name" value="PKS_AT"/>
    <property type="match status" value="1"/>
</dbReference>
<dbReference type="Pfam" id="PF14765">
    <property type="entry name" value="PS-DH"/>
    <property type="match status" value="1"/>
</dbReference>
<dbReference type="CDD" id="cd00833">
    <property type="entry name" value="PKS"/>
    <property type="match status" value="1"/>
</dbReference>
<dbReference type="InterPro" id="IPR009081">
    <property type="entry name" value="PP-bd_ACP"/>
</dbReference>
<dbReference type="SUPFAM" id="SSF50129">
    <property type="entry name" value="GroES-like"/>
    <property type="match status" value="1"/>
</dbReference>
<keyword evidence="12" id="KW-1185">Reference proteome</keyword>
<dbReference type="InterPro" id="IPR020843">
    <property type="entry name" value="ER"/>
</dbReference>
<dbReference type="InterPro" id="IPR049552">
    <property type="entry name" value="PKS_DH_N"/>
</dbReference>
<dbReference type="EMBL" id="JBANMG010000001">
    <property type="protein sequence ID" value="KAK6958415.1"/>
    <property type="molecule type" value="Genomic_DNA"/>
</dbReference>
<evidence type="ECO:0000256" key="6">
    <source>
        <dbReference type="PROSITE-ProRule" id="PRU01363"/>
    </source>
</evidence>
<dbReference type="SMART" id="SM00822">
    <property type="entry name" value="PKS_KR"/>
    <property type="match status" value="1"/>
</dbReference>
<evidence type="ECO:0000256" key="5">
    <source>
        <dbReference type="ARBA" id="ARBA00023268"/>
    </source>
</evidence>
<dbReference type="Pfam" id="PF00550">
    <property type="entry name" value="PP-binding"/>
    <property type="match status" value="1"/>
</dbReference>
<dbReference type="InterPro" id="IPR042104">
    <property type="entry name" value="PKS_dehydratase_sf"/>
</dbReference>
<dbReference type="PROSITE" id="PS52019">
    <property type="entry name" value="PKS_MFAS_DH"/>
    <property type="match status" value="1"/>
</dbReference>
<dbReference type="GO" id="GO:0016491">
    <property type="term" value="F:oxidoreductase activity"/>
    <property type="evidence" value="ECO:0007669"/>
    <property type="project" value="UniProtKB-KW"/>
</dbReference>
<dbReference type="GO" id="GO:0031177">
    <property type="term" value="F:phosphopantetheine binding"/>
    <property type="evidence" value="ECO:0007669"/>
    <property type="project" value="InterPro"/>
</dbReference>
<dbReference type="InterPro" id="IPR014043">
    <property type="entry name" value="Acyl_transferase_dom"/>
</dbReference>
<dbReference type="SUPFAM" id="SSF52151">
    <property type="entry name" value="FabD/lysophospholipase-like"/>
    <property type="match status" value="1"/>
</dbReference>
<keyword evidence="2" id="KW-0597">Phosphoprotein</keyword>
<comment type="caution">
    <text evidence="11">The sequence shown here is derived from an EMBL/GenBank/DDBJ whole genome shotgun (WGS) entry which is preliminary data.</text>
</comment>
<keyword evidence="5" id="KW-0511">Multifunctional enzyme</keyword>
<keyword evidence="1" id="KW-0596">Phosphopantetheine</keyword>
<dbReference type="Pfam" id="PF08240">
    <property type="entry name" value="ADH_N"/>
    <property type="match status" value="1"/>
</dbReference>
<feature type="domain" description="Carrier" evidence="8">
    <location>
        <begin position="2019"/>
        <end position="2096"/>
    </location>
</feature>
<dbReference type="InterPro" id="IPR020807">
    <property type="entry name" value="PKS_DH"/>
</dbReference>
<dbReference type="GO" id="GO:0006633">
    <property type="term" value="P:fatty acid biosynthetic process"/>
    <property type="evidence" value="ECO:0007669"/>
    <property type="project" value="TreeGrafter"/>
</dbReference>
<keyword evidence="3" id="KW-0808">Transferase</keyword>
<dbReference type="Pfam" id="PF13602">
    <property type="entry name" value="ADH_zinc_N_2"/>
    <property type="match status" value="1"/>
</dbReference>
<dbReference type="FunFam" id="3.40.50.720:FF:000209">
    <property type="entry name" value="Polyketide synthase Pks12"/>
    <property type="match status" value="1"/>
</dbReference>